<dbReference type="Proteomes" id="UP000501568">
    <property type="component" value="Chromosome"/>
</dbReference>
<gene>
    <name evidence="2" type="ORF">G5C33_10320</name>
</gene>
<dbReference type="NCBIfam" id="TIGR02246">
    <property type="entry name" value="SgcJ/EcaC family oxidoreductase"/>
    <property type="match status" value="1"/>
</dbReference>
<evidence type="ECO:0000259" key="1">
    <source>
        <dbReference type="Pfam" id="PF14534"/>
    </source>
</evidence>
<dbReference type="KEGG" id="spzr:G5C33_10320"/>
<accession>A0A6G6YB05</accession>
<proteinExistence type="predicted"/>
<evidence type="ECO:0000313" key="2">
    <source>
        <dbReference type="EMBL" id="QIG81888.1"/>
    </source>
</evidence>
<dbReference type="AlphaFoldDB" id="A0A6G6YB05"/>
<dbReference type="Gene3D" id="3.10.450.50">
    <property type="match status" value="1"/>
</dbReference>
<keyword evidence="3" id="KW-1185">Reference proteome</keyword>
<dbReference type="InterPro" id="IPR027843">
    <property type="entry name" value="DUF4440"/>
</dbReference>
<dbReference type="Pfam" id="PF14534">
    <property type="entry name" value="DUF4440"/>
    <property type="match status" value="1"/>
</dbReference>
<dbReference type="InterPro" id="IPR032710">
    <property type="entry name" value="NTF2-like_dom_sf"/>
</dbReference>
<organism evidence="2 3">
    <name type="scientific">Stakelama tenebrarum</name>
    <dbReference type="NCBI Taxonomy" id="2711215"/>
    <lineage>
        <taxon>Bacteria</taxon>
        <taxon>Pseudomonadati</taxon>
        <taxon>Pseudomonadota</taxon>
        <taxon>Alphaproteobacteria</taxon>
        <taxon>Sphingomonadales</taxon>
        <taxon>Sphingomonadaceae</taxon>
        <taxon>Stakelama</taxon>
    </lineage>
</organism>
<dbReference type="EMBL" id="CP049109">
    <property type="protein sequence ID" value="QIG81888.1"/>
    <property type="molecule type" value="Genomic_DNA"/>
</dbReference>
<sequence length="141" mass="15301">MALAWCAVPAKAQEAPRAAIEAAMDDSAAGWNVGDIDRFLAIYADDPATSFIGADITRGVAPIRARYLERYPDRFSGEARGGGQQLSFTFEDFRMLGPDHALLIARWHLSAAGDSEAMDGMTTLVFHRTDAGWKIIADHSS</sequence>
<evidence type="ECO:0000313" key="3">
    <source>
        <dbReference type="Proteomes" id="UP000501568"/>
    </source>
</evidence>
<name>A0A6G6YB05_9SPHN</name>
<dbReference type="SUPFAM" id="SSF54427">
    <property type="entry name" value="NTF2-like"/>
    <property type="match status" value="1"/>
</dbReference>
<feature type="domain" description="DUF4440" evidence="1">
    <location>
        <begin position="23"/>
        <end position="135"/>
    </location>
</feature>
<dbReference type="InterPro" id="IPR011944">
    <property type="entry name" value="Steroid_delta5-4_isomerase"/>
</dbReference>
<protein>
    <submittedName>
        <fullName evidence="2">SgcJ/EcaC family oxidoreductase</fullName>
    </submittedName>
</protein>
<reference evidence="2 3" key="1">
    <citation type="submission" date="2020-02" db="EMBL/GenBank/DDBJ databases">
        <authorList>
            <person name="Zheng R.K."/>
            <person name="Sun C.M."/>
        </authorList>
    </citation>
    <scope>NUCLEOTIDE SEQUENCE [LARGE SCALE GENOMIC DNA]</scope>
    <source>
        <strain evidence="3">zrk23</strain>
    </source>
</reference>